<organism evidence="5 6">
    <name type="scientific">Candidatus Pullichristensenella excrementigallinarum</name>
    <dbReference type="NCBI Taxonomy" id="2840907"/>
    <lineage>
        <taxon>Bacteria</taxon>
        <taxon>Bacillati</taxon>
        <taxon>Bacillota</taxon>
        <taxon>Clostridia</taxon>
        <taxon>Candidatus Pullichristensenella</taxon>
    </lineage>
</organism>
<dbReference type="InterPro" id="IPR018060">
    <property type="entry name" value="HTH_AraC"/>
</dbReference>
<sequence length="293" mass="33259">MEWLKRLNEAIDYVEDNLENTLSYDEAARIACCSTFYFQRIFSYVCGVSLSEYIRRRRMTQAAFALQRKDAKIIDIALKYGYNSPTAFNRAFQSVHGISPSAARKRGIVLNAYPAIRLCVQIAGGERMSYRIVRKSAMRVVGLRTPLAEDMEKNHRTIPAFWAKVFGSDAFATICRLSNQQPRKILGVSIYEGPQKMFYAIAAQTEQPVPRGMFAYEIPAATWVVFENSGSFQEDVQSVFRRFFTEWLPFSGYAYAGLPDIEVYPVCGEFPAAGNSEVWIAIKESEEDEKCGI</sequence>
<protein>
    <submittedName>
        <fullName evidence="5">AraC family transcriptional regulator</fullName>
    </submittedName>
</protein>
<evidence type="ECO:0000256" key="2">
    <source>
        <dbReference type="ARBA" id="ARBA00023125"/>
    </source>
</evidence>
<dbReference type="Pfam" id="PF12833">
    <property type="entry name" value="HTH_18"/>
    <property type="match status" value="1"/>
</dbReference>
<dbReference type="SUPFAM" id="SSF55136">
    <property type="entry name" value="Probable bacterial effector-binding domain"/>
    <property type="match status" value="1"/>
</dbReference>
<evidence type="ECO:0000256" key="1">
    <source>
        <dbReference type="ARBA" id="ARBA00023015"/>
    </source>
</evidence>
<dbReference type="PRINTS" id="PR00032">
    <property type="entry name" value="HTHARAC"/>
</dbReference>
<dbReference type="PROSITE" id="PS00041">
    <property type="entry name" value="HTH_ARAC_FAMILY_1"/>
    <property type="match status" value="1"/>
</dbReference>
<dbReference type="SMART" id="SM00342">
    <property type="entry name" value="HTH_ARAC"/>
    <property type="match status" value="1"/>
</dbReference>
<comment type="caution">
    <text evidence="5">The sequence shown here is derived from an EMBL/GenBank/DDBJ whole genome shotgun (WGS) entry which is preliminary data.</text>
</comment>
<dbReference type="GO" id="GO:0043565">
    <property type="term" value="F:sequence-specific DNA binding"/>
    <property type="evidence" value="ECO:0007669"/>
    <property type="project" value="InterPro"/>
</dbReference>
<evidence type="ECO:0000259" key="4">
    <source>
        <dbReference type="PROSITE" id="PS01124"/>
    </source>
</evidence>
<dbReference type="Gene3D" id="3.20.80.10">
    <property type="entry name" value="Regulatory factor, effector binding domain"/>
    <property type="match status" value="1"/>
</dbReference>
<dbReference type="PROSITE" id="PS01124">
    <property type="entry name" value="HTH_ARAC_FAMILY_2"/>
    <property type="match status" value="1"/>
</dbReference>
<reference evidence="5" key="2">
    <citation type="journal article" date="2021" name="PeerJ">
        <title>Extensive microbial diversity within the chicken gut microbiome revealed by metagenomics and culture.</title>
        <authorList>
            <person name="Gilroy R."/>
            <person name="Ravi A."/>
            <person name="Getino M."/>
            <person name="Pursley I."/>
            <person name="Horton D.L."/>
            <person name="Alikhan N.F."/>
            <person name="Baker D."/>
            <person name="Gharbi K."/>
            <person name="Hall N."/>
            <person name="Watson M."/>
            <person name="Adriaenssens E.M."/>
            <person name="Foster-Nyarko E."/>
            <person name="Jarju S."/>
            <person name="Secka A."/>
            <person name="Antonio M."/>
            <person name="Oren A."/>
            <person name="Chaudhuri R.R."/>
            <person name="La Ragione R."/>
            <person name="Hildebrand F."/>
            <person name="Pallen M.J."/>
        </authorList>
    </citation>
    <scope>NUCLEOTIDE SEQUENCE</scope>
    <source>
        <strain evidence="5">ChiHcec3-11533</strain>
    </source>
</reference>
<dbReference type="PANTHER" id="PTHR47504:SF5">
    <property type="entry name" value="RIGHT ORIGIN-BINDING PROTEIN"/>
    <property type="match status" value="1"/>
</dbReference>
<dbReference type="SUPFAM" id="SSF46689">
    <property type="entry name" value="Homeodomain-like"/>
    <property type="match status" value="2"/>
</dbReference>
<name>A0A9D1LC19_9FIRM</name>
<evidence type="ECO:0000313" key="5">
    <source>
        <dbReference type="EMBL" id="HIU33985.1"/>
    </source>
</evidence>
<dbReference type="InterPro" id="IPR020449">
    <property type="entry name" value="Tscrpt_reg_AraC-type_HTH"/>
</dbReference>
<feature type="domain" description="HTH araC/xylS-type" evidence="4">
    <location>
        <begin position="8"/>
        <end position="106"/>
    </location>
</feature>
<dbReference type="InterPro" id="IPR029442">
    <property type="entry name" value="GyrI-like"/>
</dbReference>
<dbReference type="InterPro" id="IPR010499">
    <property type="entry name" value="AraC_E-bd"/>
</dbReference>
<gene>
    <name evidence="5" type="ORF">IAB02_05425</name>
</gene>
<keyword evidence="1" id="KW-0805">Transcription regulation</keyword>
<dbReference type="InterPro" id="IPR018062">
    <property type="entry name" value="HTH_AraC-typ_CS"/>
</dbReference>
<dbReference type="AlphaFoldDB" id="A0A9D1LC19"/>
<accession>A0A9D1LC19</accession>
<proteinExistence type="predicted"/>
<keyword evidence="3" id="KW-0804">Transcription</keyword>
<evidence type="ECO:0000313" key="6">
    <source>
        <dbReference type="Proteomes" id="UP000824072"/>
    </source>
</evidence>
<dbReference type="InterPro" id="IPR009057">
    <property type="entry name" value="Homeodomain-like_sf"/>
</dbReference>
<dbReference type="Gene3D" id="1.10.10.60">
    <property type="entry name" value="Homeodomain-like"/>
    <property type="match status" value="2"/>
</dbReference>
<dbReference type="GO" id="GO:0003700">
    <property type="term" value="F:DNA-binding transcription factor activity"/>
    <property type="evidence" value="ECO:0007669"/>
    <property type="project" value="InterPro"/>
</dbReference>
<dbReference type="Pfam" id="PF06445">
    <property type="entry name" value="GyrI-like"/>
    <property type="match status" value="1"/>
</dbReference>
<dbReference type="InterPro" id="IPR011256">
    <property type="entry name" value="Reg_factor_effector_dom_sf"/>
</dbReference>
<reference evidence="5" key="1">
    <citation type="submission" date="2020-10" db="EMBL/GenBank/DDBJ databases">
        <authorList>
            <person name="Gilroy R."/>
        </authorList>
    </citation>
    <scope>NUCLEOTIDE SEQUENCE</scope>
    <source>
        <strain evidence="5">ChiHcec3-11533</strain>
    </source>
</reference>
<dbReference type="Proteomes" id="UP000824072">
    <property type="component" value="Unassembled WGS sequence"/>
</dbReference>
<keyword evidence="2" id="KW-0238">DNA-binding</keyword>
<dbReference type="InterPro" id="IPR050959">
    <property type="entry name" value="MarA-like"/>
</dbReference>
<dbReference type="PANTHER" id="PTHR47504">
    <property type="entry name" value="RIGHT ORIGIN-BINDING PROTEIN"/>
    <property type="match status" value="1"/>
</dbReference>
<dbReference type="SMART" id="SM00871">
    <property type="entry name" value="AraC_E_bind"/>
    <property type="match status" value="1"/>
</dbReference>
<evidence type="ECO:0000256" key="3">
    <source>
        <dbReference type="ARBA" id="ARBA00023163"/>
    </source>
</evidence>
<dbReference type="EMBL" id="DVMU01000120">
    <property type="protein sequence ID" value="HIU33985.1"/>
    <property type="molecule type" value="Genomic_DNA"/>
</dbReference>